<evidence type="ECO:0000313" key="1">
    <source>
        <dbReference type="EMBL" id="ARU61260.1"/>
    </source>
</evidence>
<accession>A0A1Y0ILT3</accession>
<evidence type="ECO:0000313" key="2">
    <source>
        <dbReference type="Proteomes" id="UP000195437"/>
    </source>
</evidence>
<gene>
    <name evidence="1" type="ORF">CBW65_09830</name>
</gene>
<organism evidence="1 2">
    <name type="scientific">Tumebacillus avium</name>
    <dbReference type="NCBI Taxonomy" id="1903704"/>
    <lineage>
        <taxon>Bacteria</taxon>
        <taxon>Bacillati</taxon>
        <taxon>Bacillota</taxon>
        <taxon>Bacilli</taxon>
        <taxon>Bacillales</taxon>
        <taxon>Alicyclobacillaceae</taxon>
        <taxon>Tumebacillus</taxon>
    </lineage>
</organism>
<sequence>MNWVTSYLQHLNLPAEPPSYAALERLCTAHLTTNAFENISKLYYFKRYEQTGWFIPRSMYL</sequence>
<dbReference type="KEGG" id="tum:CBW65_09830"/>
<keyword evidence="2" id="KW-1185">Reference proteome</keyword>
<dbReference type="InterPro" id="IPR038765">
    <property type="entry name" value="Papain-like_cys_pep_sf"/>
</dbReference>
<proteinExistence type="predicted"/>
<dbReference type="OrthoDB" id="2845539at2"/>
<dbReference type="EMBL" id="CP021434">
    <property type="protein sequence ID" value="ARU61260.1"/>
    <property type="molecule type" value="Genomic_DNA"/>
</dbReference>
<reference evidence="2" key="1">
    <citation type="submission" date="2017-05" db="EMBL/GenBank/DDBJ databases">
        <authorList>
            <person name="Sung H."/>
        </authorList>
    </citation>
    <scope>NUCLEOTIDE SEQUENCE [LARGE SCALE GENOMIC DNA]</scope>
    <source>
        <strain evidence="2">AR23208</strain>
    </source>
</reference>
<protein>
    <submittedName>
        <fullName evidence="1">Uncharacterized protein</fullName>
    </submittedName>
</protein>
<dbReference type="AlphaFoldDB" id="A0A1Y0ILT3"/>
<dbReference type="SUPFAM" id="SSF54001">
    <property type="entry name" value="Cysteine proteinases"/>
    <property type="match status" value="1"/>
</dbReference>
<dbReference type="RefSeq" id="WP_087456641.1">
    <property type="nucleotide sequence ID" value="NZ_CP021434.1"/>
</dbReference>
<dbReference type="InterPro" id="IPR053710">
    <property type="entry name" value="Arylamine_NAT_domain_sf"/>
</dbReference>
<name>A0A1Y0ILT3_9BACL</name>
<dbReference type="Proteomes" id="UP000195437">
    <property type="component" value="Chromosome"/>
</dbReference>
<dbReference type="Gene3D" id="3.30.2140.20">
    <property type="match status" value="1"/>
</dbReference>